<evidence type="ECO:0000256" key="1">
    <source>
        <dbReference type="SAM" id="SignalP"/>
    </source>
</evidence>
<reference evidence="2" key="1">
    <citation type="journal article" date="2020" name="Stud. Mycol.">
        <title>101 Dothideomycetes genomes: a test case for predicting lifestyles and emergence of pathogens.</title>
        <authorList>
            <person name="Haridas S."/>
            <person name="Albert R."/>
            <person name="Binder M."/>
            <person name="Bloem J."/>
            <person name="Labutti K."/>
            <person name="Salamov A."/>
            <person name="Andreopoulos B."/>
            <person name="Baker S."/>
            <person name="Barry K."/>
            <person name="Bills G."/>
            <person name="Bluhm B."/>
            <person name="Cannon C."/>
            <person name="Castanera R."/>
            <person name="Culley D."/>
            <person name="Daum C."/>
            <person name="Ezra D."/>
            <person name="Gonzalez J."/>
            <person name="Henrissat B."/>
            <person name="Kuo A."/>
            <person name="Liang C."/>
            <person name="Lipzen A."/>
            <person name="Lutzoni F."/>
            <person name="Magnuson J."/>
            <person name="Mondo S."/>
            <person name="Nolan M."/>
            <person name="Ohm R."/>
            <person name="Pangilinan J."/>
            <person name="Park H.-J."/>
            <person name="Ramirez L."/>
            <person name="Alfaro M."/>
            <person name="Sun H."/>
            <person name="Tritt A."/>
            <person name="Yoshinaga Y."/>
            <person name="Zwiers L.-H."/>
            <person name="Turgeon B."/>
            <person name="Goodwin S."/>
            <person name="Spatafora J."/>
            <person name="Crous P."/>
            <person name="Grigoriev I."/>
        </authorList>
    </citation>
    <scope>NUCLEOTIDE SEQUENCE</scope>
    <source>
        <strain evidence="2">CBS 627.86</strain>
    </source>
</reference>
<organism evidence="2 3">
    <name type="scientific">Lophiotrema nucula</name>
    <dbReference type="NCBI Taxonomy" id="690887"/>
    <lineage>
        <taxon>Eukaryota</taxon>
        <taxon>Fungi</taxon>
        <taxon>Dikarya</taxon>
        <taxon>Ascomycota</taxon>
        <taxon>Pezizomycotina</taxon>
        <taxon>Dothideomycetes</taxon>
        <taxon>Pleosporomycetidae</taxon>
        <taxon>Pleosporales</taxon>
        <taxon>Lophiotremataceae</taxon>
        <taxon>Lophiotrema</taxon>
    </lineage>
</organism>
<proteinExistence type="predicted"/>
<dbReference type="Gene3D" id="3.20.20.80">
    <property type="entry name" value="Glycosidases"/>
    <property type="match status" value="1"/>
</dbReference>
<sequence length="153" mass="16146">MWLLSLSGLVAIATAQTTLDQPPGPQHLRTIGHTPGAGLFEITNATEAASASAASASQASAYPIPSTTTGTPTVGFTSPTLGVRNMTFPPYALNLTLEGHSLLRQAVAPYASHNDEFNTTEYELHNTYGYTSAKATYNALLQVFPAKSPFFIA</sequence>
<protein>
    <submittedName>
        <fullName evidence="2">Uncharacterized protein</fullName>
    </submittedName>
</protein>
<name>A0A6A5ZGH4_9PLEO</name>
<gene>
    <name evidence="2" type="ORF">BDV96DRAFT_630096</name>
</gene>
<feature type="signal peptide" evidence="1">
    <location>
        <begin position="1"/>
        <end position="15"/>
    </location>
</feature>
<evidence type="ECO:0000313" key="2">
    <source>
        <dbReference type="EMBL" id="KAF2117491.1"/>
    </source>
</evidence>
<accession>A0A6A5ZGH4</accession>
<keyword evidence="3" id="KW-1185">Reference proteome</keyword>
<dbReference type="AlphaFoldDB" id="A0A6A5ZGH4"/>
<dbReference type="EMBL" id="ML977318">
    <property type="protein sequence ID" value="KAF2117491.1"/>
    <property type="molecule type" value="Genomic_DNA"/>
</dbReference>
<feature type="chain" id="PRO_5025467978" evidence="1">
    <location>
        <begin position="16"/>
        <end position="153"/>
    </location>
</feature>
<evidence type="ECO:0000313" key="3">
    <source>
        <dbReference type="Proteomes" id="UP000799770"/>
    </source>
</evidence>
<keyword evidence="1" id="KW-0732">Signal</keyword>
<dbReference type="Proteomes" id="UP000799770">
    <property type="component" value="Unassembled WGS sequence"/>
</dbReference>